<feature type="compositionally biased region" description="Basic residues" evidence="1">
    <location>
        <begin position="509"/>
        <end position="519"/>
    </location>
</feature>
<organism evidence="2 3">
    <name type="scientific">Daphnia pulex</name>
    <name type="common">Water flea</name>
    <dbReference type="NCBI Taxonomy" id="6669"/>
    <lineage>
        <taxon>Eukaryota</taxon>
        <taxon>Metazoa</taxon>
        <taxon>Ecdysozoa</taxon>
        <taxon>Arthropoda</taxon>
        <taxon>Crustacea</taxon>
        <taxon>Branchiopoda</taxon>
        <taxon>Diplostraca</taxon>
        <taxon>Cladocera</taxon>
        <taxon>Anomopoda</taxon>
        <taxon>Daphniidae</taxon>
        <taxon>Daphnia</taxon>
    </lineage>
</organism>
<protein>
    <submittedName>
        <fullName evidence="2">Uncharacterized protein</fullName>
    </submittedName>
</protein>
<gene>
    <name evidence="2" type="ORF">DAPPUDRAFT_104913</name>
</gene>
<feature type="compositionally biased region" description="Basic and acidic residues" evidence="1">
    <location>
        <begin position="479"/>
        <end position="495"/>
    </location>
</feature>
<feature type="region of interest" description="Disordered" evidence="1">
    <location>
        <begin position="397"/>
        <end position="458"/>
    </location>
</feature>
<dbReference type="InParanoid" id="E9GNS3"/>
<dbReference type="KEGG" id="dpx:DAPPUDRAFT_104913"/>
<feature type="region of interest" description="Disordered" evidence="1">
    <location>
        <begin position="273"/>
        <end position="303"/>
    </location>
</feature>
<feature type="compositionally biased region" description="Polar residues" evidence="1">
    <location>
        <begin position="138"/>
        <end position="148"/>
    </location>
</feature>
<feature type="region of interest" description="Disordered" evidence="1">
    <location>
        <begin position="192"/>
        <end position="221"/>
    </location>
</feature>
<feature type="compositionally biased region" description="Polar residues" evidence="1">
    <location>
        <begin position="285"/>
        <end position="303"/>
    </location>
</feature>
<accession>E9GNS3</accession>
<feature type="region of interest" description="Disordered" evidence="1">
    <location>
        <begin position="136"/>
        <end position="167"/>
    </location>
</feature>
<feature type="region of interest" description="Disordered" evidence="1">
    <location>
        <begin position="479"/>
        <end position="562"/>
    </location>
</feature>
<feature type="compositionally biased region" description="Polar residues" evidence="1">
    <location>
        <begin position="192"/>
        <end position="202"/>
    </location>
</feature>
<dbReference type="Proteomes" id="UP000000305">
    <property type="component" value="Unassembled WGS sequence"/>
</dbReference>
<proteinExistence type="predicted"/>
<reference evidence="2 3" key="1">
    <citation type="journal article" date="2011" name="Science">
        <title>The ecoresponsive genome of Daphnia pulex.</title>
        <authorList>
            <person name="Colbourne J.K."/>
            <person name="Pfrender M.E."/>
            <person name="Gilbert D."/>
            <person name="Thomas W.K."/>
            <person name="Tucker A."/>
            <person name="Oakley T.H."/>
            <person name="Tokishita S."/>
            <person name="Aerts A."/>
            <person name="Arnold G.J."/>
            <person name="Basu M.K."/>
            <person name="Bauer D.J."/>
            <person name="Caceres C.E."/>
            <person name="Carmel L."/>
            <person name="Casola C."/>
            <person name="Choi J.H."/>
            <person name="Detter J.C."/>
            <person name="Dong Q."/>
            <person name="Dusheyko S."/>
            <person name="Eads B.D."/>
            <person name="Frohlich T."/>
            <person name="Geiler-Samerotte K.A."/>
            <person name="Gerlach D."/>
            <person name="Hatcher P."/>
            <person name="Jogdeo S."/>
            <person name="Krijgsveld J."/>
            <person name="Kriventseva E.V."/>
            <person name="Kultz D."/>
            <person name="Laforsch C."/>
            <person name="Lindquist E."/>
            <person name="Lopez J."/>
            <person name="Manak J.R."/>
            <person name="Muller J."/>
            <person name="Pangilinan J."/>
            <person name="Patwardhan R.P."/>
            <person name="Pitluck S."/>
            <person name="Pritham E.J."/>
            <person name="Rechtsteiner A."/>
            <person name="Rho M."/>
            <person name="Rogozin I.B."/>
            <person name="Sakarya O."/>
            <person name="Salamov A."/>
            <person name="Schaack S."/>
            <person name="Shapiro H."/>
            <person name="Shiga Y."/>
            <person name="Skalitzky C."/>
            <person name="Smith Z."/>
            <person name="Souvorov A."/>
            <person name="Sung W."/>
            <person name="Tang Z."/>
            <person name="Tsuchiya D."/>
            <person name="Tu H."/>
            <person name="Vos H."/>
            <person name="Wang M."/>
            <person name="Wolf Y.I."/>
            <person name="Yamagata H."/>
            <person name="Yamada T."/>
            <person name="Ye Y."/>
            <person name="Shaw J.R."/>
            <person name="Andrews J."/>
            <person name="Crease T.J."/>
            <person name="Tang H."/>
            <person name="Lucas S.M."/>
            <person name="Robertson H.M."/>
            <person name="Bork P."/>
            <person name="Koonin E.V."/>
            <person name="Zdobnov E.M."/>
            <person name="Grigoriev I.V."/>
            <person name="Lynch M."/>
            <person name="Boore J.L."/>
        </authorList>
    </citation>
    <scope>NUCLEOTIDE SEQUENCE [LARGE SCALE GENOMIC DNA]</scope>
</reference>
<evidence type="ECO:0000256" key="1">
    <source>
        <dbReference type="SAM" id="MobiDB-lite"/>
    </source>
</evidence>
<evidence type="ECO:0000313" key="3">
    <source>
        <dbReference type="Proteomes" id="UP000000305"/>
    </source>
</evidence>
<sequence>MTCRANLFRLSAPTCPDCPRQPIPADHAVPKRLCVRTAPEAQRGLHGPGCNLRPRPWFSDSDDTARLTKHKVLTFVHAPEILKKPTYRTRTEFNVIRENATLKETRRDGGSKQAGSANEDPAKEIIRDWEEFCRTPSKKTTQEIQDSPDSPEGPLSGARVQPIKLSRRSGYTTNKEFEDLLKEQKNWELTESSPVVTVSHNRPPSRRGEVHQQEDTDQESRNLPSYLKQLRCILLHLREAAGAARRNLDQIRRLAYDGDIVKNGIHQTETLPAHGRATRRRKWFRSSTLSGDSRRGGQNATRNTATLESYQISFSEEDTKQWEDVEDDDTIPNCLSTGTGQRRPQTTLVMAAQINFQYPPVLAGERTRTWCSGCTDMKGLEDTAIGERIPNKTSRCRSLASHLNGSPAKTRMGNWPTNRRANRFPGHSRGKDPDPDAVSPSQSGLVHRRETFTSVTGCRRGNKTTVAAEDEKKISLYDPARIRKNERGSRLEHAQSRPITRGHLEPPGKARKPERKKRTTTTVTPTPDGRVISKTSETTTPGPSPPTRDRRRCSKKRRPAPAVGVRCGLHRNQPTTSHKKHLGRKKKCVLPFLPGEELETWIFENAAFWYGGATTQKLLRHQCIHHSFIQDKMLRDAE</sequence>
<dbReference type="HOGENOM" id="CLU_429120_0_0_1"/>
<keyword evidence="3" id="KW-1185">Reference proteome</keyword>
<dbReference type="AlphaFoldDB" id="E9GNS3"/>
<name>E9GNS3_DAPPU</name>
<dbReference type="EMBL" id="GL732555">
    <property type="protein sequence ID" value="EFX78903.1"/>
    <property type="molecule type" value="Genomic_DNA"/>
</dbReference>
<evidence type="ECO:0000313" key="2">
    <source>
        <dbReference type="EMBL" id="EFX78903.1"/>
    </source>
</evidence>
<feature type="compositionally biased region" description="Basic and acidic residues" evidence="1">
    <location>
        <begin position="206"/>
        <end position="220"/>
    </location>
</feature>
<feature type="region of interest" description="Disordered" evidence="1">
    <location>
        <begin position="104"/>
        <end position="124"/>
    </location>
</feature>
<feature type="compositionally biased region" description="Basic residues" evidence="1">
    <location>
        <begin position="549"/>
        <end position="559"/>
    </location>
</feature>